<dbReference type="Pfam" id="PF00440">
    <property type="entry name" value="TetR_N"/>
    <property type="match status" value="1"/>
</dbReference>
<evidence type="ECO:0000313" key="4">
    <source>
        <dbReference type="EMBL" id="GAA1560767.1"/>
    </source>
</evidence>
<name>A0ABP4NKF3_9ACTN</name>
<keyword evidence="1 2" id="KW-0238">DNA-binding</keyword>
<dbReference type="Proteomes" id="UP001500363">
    <property type="component" value="Unassembled WGS sequence"/>
</dbReference>
<dbReference type="PANTHER" id="PTHR30055:SF237">
    <property type="entry name" value="TRANSCRIPTIONAL REPRESSOR MCE3R"/>
    <property type="match status" value="1"/>
</dbReference>
<dbReference type="InterPro" id="IPR001647">
    <property type="entry name" value="HTH_TetR"/>
</dbReference>
<accession>A0ABP4NKF3</accession>
<evidence type="ECO:0000259" key="3">
    <source>
        <dbReference type="PROSITE" id="PS50977"/>
    </source>
</evidence>
<feature type="domain" description="HTH tetR-type" evidence="3">
    <location>
        <begin position="10"/>
        <end position="70"/>
    </location>
</feature>
<dbReference type="SUPFAM" id="SSF46689">
    <property type="entry name" value="Homeodomain-like"/>
    <property type="match status" value="1"/>
</dbReference>
<protein>
    <submittedName>
        <fullName evidence="4">TetR/AcrR family transcriptional regulator</fullName>
    </submittedName>
</protein>
<evidence type="ECO:0000256" key="2">
    <source>
        <dbReference type="PROSITE-ProRule" id="PRU00335"/>
    </source>
</evidence>
<reference evidence="5" key="1">
    <citation type="journal article" date="2019" name="Int. J. Syst. Evol. Microbiol.">
        <title>The Global Catalogue of Microorganisms (GCM) 10K type strain sequencing project: providing services to taxonomists for standard genome sequencing and annotation.</title>
        <authorList>
            <consortium name="The Broad Institute Genomics Platform"/>
            <consortium name="The Broad Institute Genome Sequencing Center for Infectious Disease"/>
            <person name="Wu L."/>
            <person name="Ma J."/>
        </authorList>
    </citation>
    <scope>NUCLEOTIDE SEQUENCE [LARGE SCALE GENOMIC DNA]</scope>
    <source>
        <strain evidence="5">JCM 14303</strain>
    </source>
</reference>
<dbReference type="InterPro" id="IPR009057">
    <property type="entry name" value="Homeodomain-like_sf"/>
</dbReference>
<gene>
    <name evidence="4" type="ORF">GCM10009741_77520</name>
</gene>
<evidence type="ECO:0000256" key="1">
    <source>
        <dbReference type="ARBA" id="ARBA00023125"/>
    </source>
</evidence>
<dbReference type="PANTHER" id="PTHR30055">
    <property type="entry name" value="HTH-TYPE TRANSCRIPTIONAL REGULATOR RUTR"/>
    <property type="match status" value="1"/>
</dbReference>
<dbReference type="InterPro" id="IPR050109">
    <property type="entry name" value="HTH-type_TetR-like_transc_reg"/>
</dbReference>
<dbReference type="Gene3D" id="1.10.357.10">
    <property type="entry name" value="Tetracycline Repressor, domain 2"/>
    <property type="match status" value="1"/>
</dbReference>
<sequence>MVMPRGKRESLTADDWIRAALGALAQGGVAAVAVEPLAKSLGTTKGSFYWHFADRNALLAAALDHWEKRDTDRVIAAVDTTQDAATRLRALLRLTFTSILEGSRDTAGAVELALQANASHDLVSPTLTRVTKRRLAFLTSLFTEQGLSPARARDRALLAYTAFLGHTQLAHATPGLLPKGRAFHHHVNELVESLTAVD</sequence>
<dbReference type="PRINTS" id="PR00455">
    <property type="entry name" value="HTHTETR"/>
</dbReference>
<comment type="caution">
    <text evidence="4">The sequence shown here is derived from an EMBL/GenBank/DDBJ whole genome shotgun (WGS) entry which is preliminary data.</text>
</comment>
<evidence type="ECO:0000313" key="5">
    <source>
        <dbReference type="Proteomes" id="UP001500363"/>
    </source>
</evidence>
<feature type="DNA-binding region" description="H-T-H motif" evidence="2">
    <location>
        <begin position="33"/>
        <end position="52"/>
    </location>
</feature>
<keyword evidence="5" id="KW-1185">Reference proteome</keyword>
<dbReference type="PROSITE" id="PS50977">
    <property type="entry name" value="HTH_TETR_2"/>
    <property type="match status" value="1"/>
</dbReference>
<dbReference type="EMBL" id="BAAANC010000005">
    <property type="protein sequence ID" value="GAA1560767.1"/>
    <property type="molecule type" value="Genomic_DNA"/>
</dbReference>
<proteinExistence type="predicted"/>
<organism evidence="4 5">
    <name type="scientific">Kribbella lupini</name>
    <dbReference type="NCBI Taxonomy" id="291602"/>
    <lineage>
        <taxon>Bacteria</taxon>
        <taxon>Bacillati</taxon>
        <taxon>Actinomycetota</taxon>
        <taxon>Actinomycetes</taxon>
        <taxon>Propionibacteriales</taxon>
        <taxon>Kribbellaceae</taxon>
        <taxon>Kribbella</taxon>
    </lineage>
</organism>